<dbReference type="RefSeq" id="WP_183370893.1">
    <property type="nucleotide sequence ID" value="NZ_BAABHL010000040.1"/>
</dbReference>
<dbReference type="CDD" id="cd04301">
    <property type="entry name" value="NAT_SF"/>
    <property type="match status" value="1"/>
</dbReference>
<comment type="caution">
    <text evidence="2">The sequence shown here is derived from an EMBL/GenBank/DDBJ whole genome shotgun (WGS) entry which is preliminary data.</text>
</comment>
<keyword evidence="2" id="KW-0012">Acyltransferase</keyword>
<dbReference type="SUPFAM" id="SSF55729">
    <property type="entry name" value="Acyl-CoA N-acyltransferases (Nat)"/>
    <property type="match status" value="1"/>
</dbReference>
<dbReference type="InterPro" id="IPR000182">
    <property type="entry name" value="GNAT_dom"/>
</dbReference>
<dbReference type="InterPro" id="IPR016181">
    <property type="entry name" value="Acyl_CoA_acyltransferase"/>
</dbReference>
<sequence>MTVTLRAQEATDTEFLHGLFNDPEAMRFWFYEPYLTRADVQAQFDKRRDDTTSRRFVVSDDGADVGIVELVEIDLLHRTCEFQIIVAPGNQGRGYAHTATRLVLDYAFGTLNLHKVYLLVDVDNPGAIHVYEKAGFVTEATLREEFYADGAYRDVLRMAVFGRDWTLHP</sequence>
<dbReference type="PROSITE" id="PS51186">
    <property type="entry name" value="GNAT"/>
    <property type="match status" value="1"/>
</dbReference>
<evidence type="ECO:0000313" key="2">
    <source>
        <dbReference type="EMBL" id="MBB4135892.1"/>
    </source>
</evidence>
<keyword evidence="2" id="KW-0808">Transferase</keyword>
<dbReference type="Proteomes" id="UP000551501">
    <property type="component" value="Unassembled WGS sequence"/>
</dbReference>
<evidence type="ECO:0000259" key="1">
    <source>
        <dbReference type="PROSITE" id="PS51186"/>
    </source>
</evidence>
<dbReference type="PANTHER" id="PTHR43415">
    <property type="entry name" value="SPERMIDINE N(1)-ACETYLTRANSFERASE"/>
    <property type="match status" value="1"/>
</dbReference>
<dbReference type="GO" id="GO:0004145">
    <property type="term" value="F:diamine N-acetyltransferase activity"/>
    <property type="evidence" value="ECO:0007669"/>
    <property type="project" value="UniProtKB-EC"/>
</dbReference>
<gene>
    <name evidence="2" type="ORF">BKA16_002444</name>
</gene>
<dbReference type="AlphaFoldDB" id="A0A840EW40"/>
<feature type="domain" description="N-acetyltransferase" evidence="1">
    <location>
        <begin position="3"/>
        <end position="159"/>
    </location>
</feature>
<accession>A0A840EW40</accession>
<keyword evidence="3" id="KW-1185">Reference proteome</keyword>
<organism evidence="2 3">
    <name type="scientific">Gordonia humi</name>
    <dbReference type="NCBI Taxonomy" id="686429"/>
    <lineage>
        <taxon>Bacteria</taxon>
        <taxon>Bacillati</taxon>
        <taxon>Actinomycetota</taxon>
        <taxon>Actinomycetes</taxon>
        <taxon>Mycobacteriales</taxon>
        <taxon>Gordoniaceae</taxon>
        <taxon>Gordonia</taxon>
    </lineage>
</organism>
<proteinExistence type="predicted"/>
<name>A0A840EW40_9ACTN</name>
<protein>
    <submittedName>
        <fullName evidence="2">Diamine N-acetyltransferase</fullName>
        <ecNumber evidence="2">2.3.1.57</ecNumber>
    </submittedName>
</protein>
<evidence type="ECO:0000313" key="3">
    <source>
        <dbReference type="Proteomes" id="UP000551501"/>
    </source>
</evidence>
<dbReference type="EMBL" id="JACIFP010000001">
    <property type="protein sequence ID" value="MBB4135892.1"/>
    <property type="molecule type" value="Genomic_DNA"/>
</dbReference>
<dbReference type="PANTHER" id="PTHR43415:SF6">
    <property type="entry name" value="SPERMIDINE N(1)-ACETYLTRANSFERASE"/>
    <property type="match status" value="1"/>
</dbReference>
<reference evidence="2 3" key="1">
    <citation type="submission" date="2020-08" db="EMBL/GenBank/DDBJ databases">
        <title>Sequencing the genomes of 1000 actinobacteria strains.</title>
        <authorList>
            <person name="Klenk H.-P."/>
        </authorList>
    </citation>
    <scope>NUCLEOTIDE SEQUENCE [LARGE SCALE GENOMIC DNA]</scope>
    <source>
        <strain evidence="2 3">DSM 45298</strain>
    </source>
</reference>
<dbReference type="Pfam" id="PF13302">
    <property type="entry name" value="Acetyltransf_3"/>
    <property type="match status" value="1"/>
</dbReference>
<dbReference type="EC" id="2.3.1.57" evidence="2"/>
<dbReference type="Gene3D" id="3.40.630.30">
    <property type="match status" value="1"/>
</dbReference>